<evidence type="ECO:0000313" key="6">
    <source>
        <dbReference type="EMBL" id="GAA0469596.1"/>
    </source>
</evidence>
<dbReference type="InterPro" id="IPR044065">
    <property type="entry name" value="ACP_MB"/>
</dbReference>
<feature type="domain" description="ACP-type MB" evidence="5">
    <location>
        <begin position="145"/>
        <end position="175"/>
    </location>
</feature>
<evidence type="ECO:0000259" key="5">
    <source>
        <dbReference type="PROSITE" id="PS51901"/>
    </source>
</evidence>
<dbReference type="EMBL" id="CP095005">
    <property type="protein sequence ID" value="UOO95940.1"/>
    <property type="molecule type" value="Genomic_DNA"/>
</dbReference>
<dbReference type="PANTHER" id="PTHR43080:SF2">
    <property type="entry name" value="CBS DOMAIN-CONTAINING PROTEIN"/>
    <property type="match status" value="1"/>
</dbReference>
<feature type="binding site" evidence="3">
    <location>
        <position position="150"/>
    </location>
    <ligand>
        <name>Fe cation</name>
        <dbReference type="ChEBI" id="CHEBI:24875"/>
    </ligand>
</feature>
<dbReference type="AlphaFoldDB" id="A0AAV3SKS6"/>
<sequence>MSSAITVREIMTREFLGVSESDDLLETVELLLDEAADCAVVLRGRDPVGALDERDALSLLVGETDPAAATVTDAMDDGIVRVASDASLTAAAEAMAREEADWLLVVEDEPVGVVSAYDIATASTIAPVAEEGTVSTATDPSPTYDTQGICEHCGTLTHDLVTVNGQSICANCREN</sequence>
<keyword evidence="8" id="KW-1185">Reference proteome</keyword>
<evidence type="ECO:0000313" key="8">
    <source>
        <dbReference type="Proteomes" id="UP000830542"/>
    </source>
</evidence>
<evidence type="ECO:0000259" key="4">
    <source>
        <dbReference type="PROSITE" id="PS51371"/>
    </source>
</evidence>
<feature type="binding site" evidence="3">
    <location>
        <position position="169"/>
    </location>
    <ligand>
        <name>Zn(2+)</name>
        <dbReference type="ChEBI" id="CHEBI:29105"/>
    </ligand>
</feature>
<organism evidence="6 9">
    <name type="scientific">Halococcus dombrowskii</name>
    <dbReference type="NCBI Taxonomy" id="179637"/>
    <lineage>
        <taxon>Archaea</taxon>
        <taxon>Methanobacteriati</taxon>
        <taxon>Methanobacteriota</taxon>
        <taxon>Stenosarchaea group</taxon>
        <taxon>Halobacteria</taxon>
        <taxon>Halobacteriales</taxon>
        <taxon>Halococcaceae</taxon>
        <taxon>Halococcus</taxon>
    </lineage>
</organism>
<feature type="domain" description="CBS" evidence="4">
    <location>
        <begin position="75"/>
        <end position="130"/>
    </location>
</feature>
<dbReference type="PROSITE" id="PS51371">
    <property type="entry name" value="CBS"/>
    <property type="match status" value="1"/>
</dbReference>
<feature type="binding site" evidence="3">
    <location>
        <position position="153"/>
    </location>
    <ligand>
        <name>Fe cation</name>
        <dbReference type="ChEBI" id="CHEBI:24875"/>
    </ligand>
</feature>
<name>A0AAV3SKS6_HALDO</name>
<proteinExistence type="predicted"/>
<dbReference type="SUPFAM" id="SSF54631">
    <property type="entry name" value="CBS-domain pair"/>
    <property type="match status" value="1"/>
</dbReference>
<dbReference type="GeneID" id="71761051"/>
<evidence type="ECO:0000256" key="2">
    <source>
        <dbReference type="PROSITE-ProRule" id="PRU00703"/>
    </source>
</evidence>
<dbReference type="Gene3D" id="3.10.580.10">
    <property type="entry name" value="CBS-domain"/>
    <property type="match status" value="1"/>
</dbReference>
<gene>
    <name evidence="6" type="ORF">GCM10008985_28230</name>
    <name evidence="7" type="ORF">MUK72_04345</name>
</gene>
<dbReference type="GO" id="GO:0046872">
    <property type="term" value="F:metal ion binding"/>
    <property type="evidence" value="ECO:0007669"/>
    <property type="project" value="UniProtKB-KW"/>
</dbReference>
<keyword evidence="1 2" id="KW-0129">CBS domain</keyword>
<dbReference type="SMART" id="SM00116">
    <property type="entry name" value="CBS"/>
    <property type="match status" value="2"/>
</dbReference>
<dbReference type="InterPro" id="IPR051257">
    <property type="entry name" value="Diverse_CBS-Domain"/>
</dbReference>
<dbReference type="CDD" id="cd02205">
    <property type="entry name" value="CBS_pair_SF"/>
    <property type="match status" value="1"/>
</dbReference>
<keyword evidence="3" id="KW-0479">Metal-binding</keyword>
<accession>A0AAV3SKS6</accession>
<dbReference type="RefSeq" id="WP_244704261.1">
    <property type="nucleotide sequence ID" value="NZ_BAAADN010000046.1"/>
</dbReference>
<dbReference type="InterPro" id="IPR046342">
    <property type="entry name" value="CBS_dom_sf"/>
</dbReference>
<reference evidence="7" key="2">
    <citation type="submission" date="2022-04" db="EMBL/GenBank/DDBJ databases">
        <title>Sequencing and genomic assembly of Halococcus dombrowskii.</title>
        <authorList>
            <person name="Lim S.W."/>
            <person name="MacLea K.S."/>
        </authorList>
    </citation>
    <scope>NUCLEOTIDE SEQUENCE</scope>
    <source>
        <strain evidence="7">H4</strain>
    </source>
</reference>
<feature type="binding site" evidence="3">
    <location>
        <position position="153"/>
    </location>
    <ligand>
        <name>Zn(2+)</name>
        <dbReference type="ChEBI" id="CHEBI:29105"/>
    </ligand>
</feature>
<dbReference type="Proteomes" id="UP001500962">
    <property type="component" value="Unassembled WGS sequence"/>
</dbReference>
<dbReference type="Proteomes" id="UP000830542">
    <property type="component" value="Chromosome"/>
</dbReference>
<keyword evidence="3" id="KW-0862">Zinc</keyword>
<reference evidence="6" key="3">
    <citation type="submission" date="2023-12" db="EMBL/GenBank/DDBJ databases">
        <authorList>
            <person name="Sun Q."/>
            <person name="Inoue M."/>
        </authorList>
    </citation>
    <scope>NUCLEOTIDE SEQUENCE</scope>
    <source>
        <strain evidence="6">JCM 12289</strain>
    </source>
</reference>
<dbReference type="EMBL" id="BAAADN010000046">
    <property type="protein sequence ID" value="GAA0469596.1"/>
    <property type="molecule type" value="Genomic_DNA"/>
</dbReference>
<dbReference type="Pfam" id="PF00571">
    <property type="entry name" value="CBS"/>
    <property type="match status" value="2"/>
</dbReference>
<dbReference type="InterPro" id="IPR000644">
    <property type="entry name" value="CBS_dom"/>
</dbReference>
<feature type="binding site" evidence="3">
    <location>
        <position position="172"/>
    </location>
    <ligand>
        <name>Fe cation</name>
        <dbReference type="ChEBI" id="CHEBI:24875"/>
    </ligand>
</feature>
<feature type="binding site" evidence="3">
    <location>
        <position position="169"/>
    </location>
    <ligand>
        <name>Fe cation</name>
        <dbReference type="ChEBI" id="CHEBI:24875"/>
    </ligand>
</feature>
<reference evidence="6" key="1">
    <citation type="journal article" date="2014" name="Int. J. Syst. Evol. Microbiol.">
        <title>Complete genome sequence of Corynebacterium casei LMG S-19264T (=DSM 44701T), isolated from a smear-ripened cheese.</title>
        <authorList>
            <consortium name="US DOE Joint Genome Institute (JGI-PGF)"/>
            <person name="Walter F."/>
            <person name="Albersmeier A."/>
            <person name="Kalinowski J."/>
            <person name="Ruckert C."/>
        </authorList>
    </citation>
    <scope>NUCLEOTIDE SEQUENCE</scope>
    <source>
        <strain evidence="6">JCM 12289</strain>
    </source>
</reference>
<dbReference type="KEGG" id="hdo:MUK72_04345"/>
<evidence type="ECO:0000256" key="3">
    <source>
        <dbReference type="PROSITE-ProRule" id="PRU01249"/>
    </source>
</evidence>
<evidence type="ECO:0000256" key="1">
    <source>
        <dbReference type="ARBA" id="ARBA00023122"/>
    </source>
</evidence>
<feature type="binding site" evidence="3">
    <location>
        <position position="172"/>
    </location>
    <ligand>
        <name>Zn(2+)</name>
        <dbReference type="ChEBI" id="CHEBI:29105"/>
    </ligand>
</feature>
<dbReference type="PROSITE" id="PS51901">
    <property type="entry name" value="ACP_MB"/>
    <property type="match status" value="1"/>
</dbReference>
<dbReference type="PANTHER" id="PTHR43080">
    <property type="entry name" value="CBS DOMAIN-CONTAINING PROTEIN CBSX3, MITOCHONDRIAL"/>
    <property type="match status" value="1"/>
</dbReference>
<evidence type="ECO:0000313" key="7">
    <source>
        <dbReference type="EMBL" id="UOO95940.1"/>
    </source>
</evidence>
<keyword evidence="3" id="KW-0408">Iron</keyword>
<feature type="binding site" evidence="3">
    <location>
        <position position="150"/>
    </location>
    <ligand>
        <name>Zn(2+)</name>
        <dbReference type="ChEBI" id="CHEBI:29105"/>
    </ligand>
</feature>
<evidence type="ECO:0000313" key="9">
    <source>
        <dbReference type="Proteomes" id="UP001500962"/>
    </source>
</evidence>
<protein>
    <submittedName>
        <fullName evidence="7">CBS domain-containing protein</fullName>
    </submittedName>
</protein>